<protein>
    <submittedName>
        <fullName evidence="2">Stf0 sulfotransferase</fullName>
    </submittedName>
</protein>
<gene>
    <name evidence="2" type="ORF">B1B_13669</name>
</gene>
<organism evidence="2">
    <name type="scientific">mine drainage metagenome</name>
    <dbReference type="NCBI Taxonomy" id="410659"/>
    <lineage>
        <taxon>unclassified sequences</taxon>
        <taxon>metagenomes</taxon>
        <taxon>ecological metagenomes</taxon>
    </lineage>
</organism>
<comment type="caution">
    <text evidence="2">The sequence shown here is derived from an EMBL/GenBank/DDBJ whole genome shotgun (WGS) entry which is preliminary data.</text>
</comment>
<dbReference type="EMBL" id="AUZY01009006">
    <property type="protein sequence ID" value="EQD44025.1"/>
    <property type="molecule type" value="Genomic_DNA"/>
</dbReference>
<dbReference type="Gene3D" id="3.40.50.300">
    <property type="entry name" value="P-loop containing nucleotide triphosphate hydrolases"/>
    <property type="match status" value="1"/>
</dbReference>
<dbReference type="SUPFAM" id="SSF52540">
    <property type="entry name" value="P-loop containing nucleoside triphosphate hydrolases"/>
    <property type="match status" value="1"/>
</dbReference>
<dbReference type="GO" id="GO:0016740">
    <property type="term" value="F:transferase activity"/>
    <property type="evidence" value="ECO:0007669"/>
    <property type="project" value="UniProtKB-KW"/>
</dbReference>
<accession>T1APL6</accession>
<reference evidence="2" key="2">
    <citation type="journal article" date="2014" name="ISME J.">
        <title>Microbial stratification in low pH oxic and suboxic macroscopic growths along an acid mine drainage.</title>
        <authorList>
            <person name="Mendez-Garcia C."/>
            <person name="Mesa V."/>
            <person name="Sprenger R.R."/>
            <person name="Richter M."/>
            <person name="Diez M.S."/>
            <person name="Solano J."/>
            <person name="Bargiela R."/>
            <person name="Golyshina O.V."/>
            <person name="Manteca A."/>
            <person name="Ramos J.L."/>
            <person name="Gallego J.R."/>
            <person name="Llorente I."/>
            <person name="Martins Dos Santos V.A."/>
            <person name="Jensen O.N."/>
            <person name="Pelaez A.I."/>
            <person name="Sanchez J."/>
            <person name="Ferrer M."/>
        </authorList>
    </citation>
    <scope>NUCLEOTIDE SEQUENCE</scope>
</reference>
<dbReference type="Pfam" id="PF09037">
    <property type="entry name" value="Sulphotransf"/>
    <property type="match status" value="1"/>
</dbReference>
<proteinExistence type="predicted"/>
<dbReference type="InterPro" id="IPR024628">
    <property type="entry name" value="Sulfotransferase_Stf0_dom"/>
</dbReference>
<feature type="non-terminal residue" evidence="2">
    <location>
        <position position="110"/>
    </location>
</feature>
<sequence>MLARTYPGLLSSITPDYVVYLKREDKVQQAISFVIAKQTGMWFDGDESRGKTEFCKVEVENAIKMLAFHEENWEKLFDRLGIFPLVITHNELSTDPHTVVKRVAAHMGVA</sequence>
<evidence type="ECO:0000313" key="2">
    <source>
        <dbReference type="EMBL" id="EQD44025.1"/>
    </source>
</evidence>
<name>T1APL6_9ZZZZ</name>
<dbReference type="InterPro" id="IPR027417">
    <property type="entry name" value="P-loop_NTPase"/>
</dbReference>
<dbReference type="AlphaFoldDB" id="T1APL6"/>
<reference evidence="2" key="1">
    <citation type="submission" date="2013-08" db="EMBL/GenBank/DDBJ databases">
        <authorList>
            <person name="Mendez C."/>
            <person name="Richter M."/>
            <person name="Ferrer M."/>
            <person name="Sanchez J."/>
        </authorList>
    </citation>
    <scope>NUCLEOTIDE SEQUENCE</scope>
</reference>
<evidence type="ECO:0000259" key="1">
    <source>
        <dbReference type="Pfam" id="PF09037"/>
    </source>
</evidence>
<keyword evidence="2" id="KW-0808">Transferase</keyword>
<feature type="domain" description="Sulphotransferase Stf0" evidence="1">
    <location>
        <begin position="17"/>
        <end position="108"/>
    </location>
</feature>